<proteinExistence type="predicted"/>
<keyword evidence="5" id="KW-0547">Nucleotide-binding</keyword>
<evidence type="ECO:0000313" key="10">
    <source>
        <dbReference type="EMBL" id="KKB76689.1"/>
    </source>
</evidence>
<dbReference type="GO" id="GO:0004673">
    <property type="term" value="F:protein histidine kinase activity"/>
    <property type="evidence" value="ECO:0007669"/>
    <property type="project" value="UniProtKB-EC"/>
</dbReference>
<feature type="transmembrane region" description="Helical" evidence="8">
    <location>
        <begin position="12"/>
        <end position="35"/>
    </location>
</feature>
<dbReference type="CDD" id="cd12914">
    <property type="entry name" value="PDC1_DGC_like"/>
    <property type="match status" value="1"/>
</dbReference>
<name>A0A0F5L3B6_9HYPH</name>
<evidence type="ECO:0000256" key="5">
    <source>
        <dbReference type="ARBA" id="ARBA00022741"/>
    </source>
</evidence>
<evidence type="ECO:0000256" key="8">
    <source>
        <dbReference type="SAM" id="Phobius"/>
    </source>
</evidence>
<evidence type="ECO:0000313" key="11">
    <source>
        <dbReference type="Proteomes" id="UP000033514"/>
    </source>
</evidence>
<accession>A0A0F5L3B6</accession>
<keyword evidence="3" id="KW-0597">Phosphoprotein</keyword>
<protein>
    <recommendedName>
        <fullName evidence="2">histidine kinase</fullName>
        <ecNumber evidence="2">2.7.13.3</ecNumber>
    </recommendedName>
</protein>
<keyword evidence="8" id="KW-0472">Membrane</keyword>
<dbReference type="STRING" id="361041.VW35_18190"/>
<dbReference type="EC" id="2.7.13.3" evidence="2"/>
<evidence type="ECO:0000256" key="6">
    <source>
        <dbReference type="ARBA" id="ARBA00022777"/>
    </source>
</evidence>
<dbReference type="RefSeq" id="WP_046144471.1">
    <property type="nucleotide sequence ID" value="NZ_LAJG01000042.1"/>
</dbReference>
<dbReference type="OrthoDB" id="9767435at2"/>
<dbReference type="InterPro" id="IPR005467">
    <property type="entry name" value="His_kinase_dom"/>
</dbReference>
<evidence type="ECO:0000256" key="3">
    <source>
        <dbReference type="ARBA" id="ARBA00022553"/>
    </source>
</evidence>
<dbReference type="GO" id="GO:0005524">
    <property type="term" value="F:ATP binding"/>
    <property type="evidence" value="ECO:0007669"/>
    <property type="project" value="UniProtKB-KW"/>
</dbReference>
<evidence type="ECO:0000256" key="2">
    <source>
        <dbReference type="ARBA" id="ARBA00012438"/>
    </source>
</evidence>
<sequence length="523" mass="57130">MPIKAGWAASRSIQLTIGLMLTALLLFVALLIYFFSLAANQTQARVEERSLAASQVVATNAYWITELANQTLRRVDAALGPALTGTDATIESVLDGLPDAAETYVIDANANTIFSTVPDASRVSVADREYFSALRDGASFYVSPLLQSRITNDIIFVFSKRVMRNGQFAGAIMISFSESLLADLLETLDLPPGSTVSFVRDDGQLMARSPSAGQGVDLAKSVLFTTYLPHAPSGTYSSPSSPVDGISRVVSYRRVPQTEIIAIASVAADPSWQNLYTATWTLLLIVSPVLLGLVVGCWWIVKLLRDGAARNQQLQESVDLNTMLFREIHHRVKNNLASIQALVRMQDIPKEAKRDLESRFAAMAAMHEHIYKHDRYEDINAADFIPAVMGKVLQAYGVDVETHYALENVAVDRDHATPLALLLSELATNSCKYAFQNGQKAEIRVSLGFDAEQKAKLVFRDNGVGLPEELPNSSMGMRIIRGAVGQMEGDYAFTSDHGAVFTAHLRLTPDGRSATPIRSEDTD</sequence>
<keyword evidence="8" id="KW-1133">Transmembrane helix</keyword>
<gene>
    <name evidence="10" type="ORF">VW35_18190</name>
</gene>
<evidence type="ECO:0000256" key="7">
    <source>
        <dbReference type="ARBA" id="ARBA00022840"/>
    </source>
</evidence>
<keyword evidence="11" id="KW-1185">Reference proteome</keyword>
<dbReference type="PROSITE" id="PS50109">
    <property type="entry name" value="HIS_KIN"/>
    <property type="match status" value="1"/>
</dbReference>
<keyword evidence="7" id="KW-0067">ATP-binding</keyword>
<dbReference type="Pfam" id="PF02518">
    <property type="entry name" value="HATPase_c"/>
    <property type="match status" value="1"/>
</dbReference>
<keyword evidence="6" id="KW-0418">Kinase</keyword>
<dbReference type="Proteomes" id="UP000033514">
    <property type="component" value="Unassembled WGS sequence"/>
</dbReference>
<dbReference type="PATRIC" id="fig|361041.3.peg.3050"/>
<dbReference type="CDD" id="cd12915">
    <property type="entry name" value="PDC2_DGC_like"/>
    <property type="match status" value="1"/>
</dbReference>
<keyword evidence="8" id="KW-0812">Transmembrane</keyword>
<keyword evidence="4" id="KW-0808">Transferase</keyword>
<dbReference type="PANTHER" id="PTHR41523:SF8">
    <property type="entry name" value="ETHYLENE RESPONSE SENSOR PROTEIN"/>
    <property type="match status" value="1"/>
</dbReference>
<reference evidence="10 11" key="1">
    <citation type="submission" date="2015-03" db="EMBL/GenBank/DDBJ databases">
        <authorList>
            <person name="Hassan Y.I."/>
            <person name="Lepp D."/>
            <person name="Zhou T."/>
        </authorList>
    </citation>
    <scope>NUCLEOTIDE SEQUENCE [LARGE SCALE GENOMIC DNA]</scope>
    <source>
        <strain evidence="10 11">GH2-10</strain>
    </source>
</reference>
<evidence type="ECO:0000256" key="4">
    <source>
        <dbReference type="ARBA" id="ARBA00022679"/>
    </source>
</evidence>
<dbReference type="Gene3D" id="3.30.450.20">
    <property type="entry name" value="PAS domain"/>
    <property type="match status" value="3"/>
</dbReference>
<dbReference type="InterPro" id="IPR036890">
    <property type="entry name" value="HATPase_C_sf"/>
</dbReference>
<dbReference type="SUPFAM" id="SSF55874">
    <property type="entry name" value="ATPase domain of HSP90 chaperone/DNA topoisomerase II/histidine kinase"/>
    <property type="match status" value="1"/>
</dbReference>
<dbReference type="InterPro" id="IPR003594">
    <property type="entry name" value="HATPase_dom"/>
</dbReference>
<dbReference type="SMART" id="SM00387">
    <property type="entry name" value="HATPase_c"/>
    <property type="match status" value="1"/>
</dbReference>
<dbReference type="Pfam" id="PF07568">
    <property type="entry name" value="HisKA_2"/>
    <property type="match status" value="1"/>
</dbReference>
<comment type="caution">
    <text evidence="10">The sequence shown here is derived from an EMBL/GenBank/DDBJ whole genome shotgun (WGS) entry which is preliminary data.</text>
</comment>
<dbReference type="InterPro" id="IPR011495">
    <property type="entry name" value="Sig_transdc_His_kin_sub2_dim/P"/>
</dbReference>
<feature type="domain" description="Histidine kinase" evidence="9">
    <location>
        <begin position="327"/>
        <end position="509"/>
    </location>
</feature>
<organism evidence="10 11">
    <name type="scientific">Devosia soli</name>
    <dbReference type="NCBI Taxonomy" id="361041"/>
    <lineage>
        <taxon>Bacteria</taxon>
        <taxon>Pseudomonadati</taxon>
        <taxon>Pseudomonadota</taxon>
        <taxon>Alphaproteobacteria</taxon>
        <taxon>Hyphomicrobiales</taxon>
        <taxon>Devosiaceae</taxon>
        <taxon>Devosia</taxon>
    </lineage>
</organism>
<dbReference type="InterPro" id="IPR054327">
    <property type="entry name" value="His-kinase-like_sensor"/>
</dbReference>
<evidence type="ECO:0000256" key="1">
    <source>
        <dbReference type="ARBA" id="ARBA00000085"/>
    </source>
</evidence>
<dbReference type="Pfam" id="PF22588">
    <property type="entry name" value="dCache_1_like"/>
    <property type="match status" value="1"/>
</dbReference>
<dbReference type="AlphaFoldDB" id="A0A0F5L3B6"/>
<evidence type="ECO:0000259" key="9">
    <source>
        <dbReference type="PROSITE" id="PS50109"/>
    </source>
</evidence>
<dbReference type="Gene3D" id="3.30.565.10">
    <property type="entry name" value="Histidine kinase-like ATPase, C-terminal domain"/>
    <property type="match status" value="1"/>
</dbReference>
<comment type="catalytic activity">
    <reaction evidence="1">
        <text>ATP + protein L-histidine = ADP + protein N-phospho-L-histidine.</text>
        <dbReference type="EC" id="2.7.13.3"/>
    </reaction>
</comment>
<dbReference type="PANTHER" id="PTHR41523">
    <property type="entry name" value="TWO-COMPONENT SYSTEM SENSOR PROTEIN"/>
    <property type="match status" value="1"/>
</dbReference>
<feature type="transmembrane region" description="Helical" evidence="8">
    <location>
        <begin position="280"/>
        <end position="301"/>
    </location>
</feature>
<dbReference type="EMBL" id="LAJG01000042">
    <property type="protein sequence ID" value="KKB76689.1"/>
    <property type="molecule type" value="Genomic_DNA"/>
</dbReference>